<evidence type="ECO:0000313" key="3">
    <source>
        <dbReference type="EMBL" id="KAK4721655.1"/>
    </source>
</evidence>
<dbReference type="Proteomes" id="UP001311915">
    <property type="component" value="Unassembled WGS sequence"/>
</dbReference>
<sequence length="137" mass="15318">MLRHLLSLCLSLLSPFLFSFLSSLRRTTTSKQLAKIQQLAVASTDESSNNNQCESQLRPAAHDENNQQPGELHRFLQLWPASSVTAIAAANDDQVVTRPPLVSKLRQTSNAVTKKTKHFDRDGSLQIYPRFKIGKSD</sequence>
<feature type="region of interest" description="Disordered" evidence="1">
    <location>
        <begin position="44"/>
        <end position="67"/>
    </location>
</feature>
<comment type="caution">
    <text evidence="3">The sequence shown here is derived from an EMBL/GenBank/DDBJ whole genome shotgun (WGS) entry which is preliminary data.</text>
</comment>
<feature type="signal peptide" evidence="2">
    <location>
        <begin position="1"/>
        <end position="19"/>
    </location>
</feature>
<keyword evidence="4" id="KW-1185">Reference proteome</keyword>
<name>A0AAV9LB27_9SOLN</name>
<reference evidence="3 4" key="1">
    <citation type="submission" date="2023-10" db="EMBL/GenBank/DDBJ databases">
        <title>Genome-Wide Identification Analysis in wild type Solanum Pinnatisectum Reveals Some Genes Defensing Phytophthora Infestans.</title>
        <authorList>
            <person name="Sun C."/>
        </authorList>
    </citation>
    <scope>NUCLEOTIDE SEQUENCE [LARGE SCALE GENOMIC DNA]</scope>
    <source>
        <strain evidence="3">LQN</strain>
        <tissue evidence="3">Leaf</tissue>
    </source>
</reference>
<evidence type="ECO:0000313" key="4">
    <source>
        <dbReference type="Proteomes" id="UP001311915"/>
    </source>
</evidence>
<evidence type="ECO:0000256" key="1">
    <source>
        <dbReference type="SAM" id="MobiDB-lite"/>
    </source>
</evidence>
<gene>
    <name evidence="3" type="ORF">R3W88_011888</name>
</gene>
<proteinExistence type="predicted"/>
<accession>A0AAV9LB27</accession>
<feature type="compositionally biased region" description="Polar residues" evidence="1">
    <location>
        <begin position="44"/>
        <end position="55"/>
    </location>
</feature>
<feature type="chain" id="PRO_5043978935" evidence="2">
    <location>
        <begin position="20"/>
        <end position="137"/>
    </location>
</feature>
<dbReference type="EMBL" id="JAWPEI010000007">
    <property type="protein sequence ID" value="KAK4721655.1"/>
    <property type="molecule type" value="Genomic_DNA"/>
</dbReference>
<evidence type="ECO:0000256" key="2">
    <source>
        <dbReference type="SAM" id="SignalP"/>
    </source>
</evidence>
<protein>
    <submittedName>
        <fullName evidence="3">Uncharacterized protein</fullName>
    </submittedName>
</protein>
<dbReference type="AlphaFoldDB" id="A0AAV9LB27"/>
<organism evidence="3 4">
    <name type="scientific">Solanum pinnatisectum</name>
    <name type="common">tansyleaf nightshade</name>
    <dbReference type="NCBI Taxonomy" id="50273"/>
    <lineage>
        <taxon>Eukaryota</taxon>
        <taxon>Viridiplantae</taxon>
        <taxon>Streptophyta</taxon>
        <taxon>Embryophyta</taxon>
        <taxon>Tracheophyta</taxon>
        <taxon>Spermatophyta</taxon>
        <taxon>Magnoliopsida</taxon>
        <taxon>eudicotyledons</taxon>
        <taxon>Gunneridae</taxon>
        <taxon>Pentapetalae</taxon>
        <taxon>asterids</taxon>
        <taxon>lamiids</taxon>
        <taxon>Solanales</taxon>
        <taxon>Solanaceae</taxon>
        <taxon>Solanoideae</taxon>
        <taxon>Solaneae</taxon>
        <taxon>Solanum</taxon>
    </lineage>
</organism>
<keyword evidence="2" id="KW-0732">Signal</keyword>